<dbReference type="OrthoDB" id="9810967at2"/>
<organism evidence="8 9">
    <name type="scientific">Meiothermus granaticius NBRC 107808</name>
    <dbReference type="NCBI Taxonomy" id="1227551"/>
    <lineage>
        <taxon>Bacteria</taxon>
        <taxon>Thermotogati</taxon>
        <taxon>Deinococcota</taxon>
        <taxon>Deinococci</taxon>
        <taxon>Thermales</taxon>
        <taxon>Thermaceae</taxon>
        <taxon>Meiothermus</taxon>
    </lineage>
</organism>
<evidence type="ECO:0000256" key="2">
    <source>
        <dbReference type="ARBA" id="ARBA00002681"/>
    </source>
</evidence>
<evidence type="ECO:0000256" key="5">
    <source>
        <dbReference type="ARBA" id="ARBA00013198"/>
    </source>
</evidence>
<evidence type="ECO:0000259" key="7">
    <source>
        <dbReference type="Pfam" id="PF01182"/>
    </source>
</evidence>
<evidence type="ECO:0000256" key="6">
    <source>
        <dbReference type="ARBA" id="ARBA00020337"/>
    </source>
</evidence>
<dbReference type="InterPro" id="IPR005900">
    <property type="entry name" value="6-phosphogluconolactonase_DevB"/>
</dbReference>
<keyword evidence="8" id="KW-0378">Hydrolase</keyword>
<dbReference type="Gene3D" id="3.40.50.1360">
    <property type="match status" value="1"/>
</dbReference>
<feature type="domain" description="Glucosamine/galactosamine-6-phosphate isomerase" evidence="7">
    <location>
        <begin position="13"/>
        <end position="199"/>
    </location>
</feature>
<comment type="pathway">
    <text evidence="3">Carbohydrate degradation; pentose phosphate pathway; D-ribulose 5-phosphate from D-glucose 6-phosphate (oxidative stage): step 2/3.</text>
</comment>
<comment type="caution">
    <text evidence="8">The sequence shown here is derived from an EMBL/GenBank/DDBJ whole genome shotgun (WGS) entry which is preliminary data.</text>
</comment>
<dbReference type="RefSeq" id="WP_119357095.1">
    <property type="nucleotide sequence ID" value="NZ_BJXM01000009.1"/>
</dbReference>
<accession>A0A399FBX2</accession>
<evidence type="ECO:0000256" key="1">
    <source>
        <dbReference type="ARBA" id="ARBA00000832"/>
    </source>
</evidence>
<dbReference type="PANTHER" id="PTHR11054">
    <property type="entry name" value="6-PHOSPHOGLUCONOLACTONASE"/>
    <property type="match status" value="1"/>
</dbReference>
<dbReference type="GO" id="GO:0017057">
    <property type="term" value="F:6-phosphogluconolactonase activity"/>
    <property type="evidence" value="ECO:0007669"/>
    <property type="project" value="UniProtKB-EC"/>
</dbReference>
<evidence type="ECO:0000313" key="8">
    <source>
        <dbReference type="EMBL" id="RIH92442.1"/>
    </source>
</evidence>
<dbReference type="Proteomes" id="UP000266178">
    <property type="component" value="Unassembled WGS sequence"/>
</dbReference>
<dbReference type="UniPathway" id="UPA00115">
    <property type="reaction ID" value="UER00409"/>
</dbReference>
<dbReference type="GO" id="GO:0005975">
    <property type="term" value="P:carbohydrate metabolic process"/>
    <property type="evidence" value="ECO:0007669"/>
    <property type="project" value="InterPro"/>
</dbReference>
<dbReference type="CDD" id="cd01400">
    <property type="entry name" value="6PGL"/>
    <property type="match status" value="1"/>
</dbReference>
<name>A0A399FBX2_9DEIN</name>
<proteinExistence type="inferred from homology"/>
<dbReference type="PANTHER" id="PTHR11054:SF0">
    <property type="entry name" value="6-PHOSPHOGLUCONOLACTONASE"/>
    <property type="match status" value="1"/>
</dbReference>
<dbReference type="InterPro" id="IPR006148">
    <property type="entry name" value="Glc/Gal-6P_isomerase"/>
</dbReference>
<protein>
    <recommendedName>
        <fullName evidence="6">6-phosphogluconolactonase</fullName>
        <ecNumber evidence="5">3.1.1.31</ecNumber>
    </recommendedName>
</protein>
<comment type="function">
    <text evidence="2">Hydrolysis of 6-phosphogluconolactone to 6-phosphogluconate.</text>
</comment>
<comment type="similarity">
    <text evidence="4">Belongs to the glucosamine/galactosamine-6-phosphate isomerase family. 6-phosphogluconolactonase subfamily.</text>
</comment>
<keyword evidence="9" id="KW-1185">Reference proteome</keyword>
<evidence type="ECO:0000256" key="3">
    <source>
        <dbReference type="ARBA" id="ARBA00004961"/>
    </source>
</evidence>
<dbReference type="Pfam" id="PF01182">
    <property type="entry name" value="Glucosamine_iso"/>
    <property type="match status" value="1"/>
</dbReference>
<comment type="catalytic activity">
    <reaction evidence="1">
        <text>6-phospho-D-glucono-1,5-lactone + H2O = 6-phospho-D-gluconate + H(+)</text>
        <dbReference type="Rhea" id="RHEA:12556"/>
        <dbReference type="ChEBI" id="CHEBI:15377"/>
        <dbReference type="ChEBI" id="CHEBI:15378"/>
        <dbReference type="ChEBI" id="CHEBI:57955"/>
        <dbReference type="ChEBI" id="CHEBI:58759"/>
        <dbReference type="EC" id="3.1.1.31"/>
    </reaction>
</comment>
<reference evidence="8 9" key="1">
    <citation type="submission" date="2018-08" db="EMBL/GenBank/DDBJ databases">
        <title>Meiothermus granaticius genome AF-68 sequencing project.</title>
        <authorList>
            <person name="Da Costa M.S."/>
            <person name="Albuquerque L."/>
            <person name="Raposo P."/>
            <person name="Froufe H.J.C."/>
            <person name="Barroso C.S."/>
            <person name="Egas C."/>
        </authorList>
    </citation>
    <scope>NUCLEOTIDE SEQUENCE [LARGE SCALE GENOMIC DNA]</scope>
    <source>
        <strain evidence="8 9">AF-68</strain>
    </source>
</reference>
<gene>
    <name evidence="8" type="primary">pgl</name>
    <name evidence="8" type="ORF">Mgrana_01601</name>
</gene>
<evidence type="ECO:0000256" key="4">
    <source>
        <dbReference type="ARBA" id="ARBA00010662"/>
    </source>
</evidence>
<dbReference type="GO" id="GO:0006098">
    <property type="term" value="P:pentose-phosphate shunt"/>
    <property type="evidence" value="ECO:0007669"/>
    <property type="project" value="UniProtKB-UniPathway"/>
</dbReference>
<sequence>MNPTLQTFPTPQAASEALAALLAERLSAGGRAVLSGGNTPLAAYRLWGQRDILWNRVQLMASDERCLPADHPERNDNSIPAAIGPRRYTYHRFPAERGPEAAASAMEPVVAGLLPFDLVVLGLGEDGHTASLFPGQPLETSALVVPVHNAPKPPPERVSLSVRALSQTQLVVYFVTGEGKRGALKRFLGGENLPPQHIRAPEVWVLCDRAAYPAQ</sequence>
<dbReference type="InterPro" id="IPR037171">
    <property type="entry name" value="NagB/RpiA_transferase-like"/>
</dbReference>
<dbReference type="InterPro" id="IPR039104">
    <property type="entry name" value="6PGL"/>
</dbReference>
<dbReference type="SUPFAM" id="SSF100950">
    <property type="entry name" value="NagB/RpiA/CoA transferase-like"/>
    <property type="match status" value="1"/>
</dbReference>
<evidence type="ECO:0000313" key="9">
    <source>
        <dbReference type="Proteomes" id="UP000266178"/>
    </source>
</evidence>
<dbReference type="EMBL" id="QWLB01000019">
    <property type="protein sequence ID" value="RIH92442.1"/>
    <property type="molecule type" value="Genomic_DNA"/>
</dbReference>
<dbReference type="EC" id="3.1.1.31" evidence="5"/>
<dbReference type="AlphaFoldDB" id="A0A399FBX2"/>